<dbReference type="EMBL" id="MGGE01000032">
    <property type="protein sequence ID" value="OGM20872.1"/>
    <property type="molecule type" value="Genomic_DNA"/>
</dbReference>
<sequence>MEDYEKDIINKHGLRGHGFLKKSLFTASLQTRAKSTWFSRSLNKSGIGKIVKYAIIKEFDKNP</sequence>
<accession>A0A1F7Y0Q8</accession>
<name>A0A1F7Y0Q8_9BACT</name>
<organism evidence="1 2">
    <name type="scientific">Candidatus Woesebacteria bacterium RIFCSPHIGHO2_01_FULL_38_9</name>
    <dbReference type="NCBI Taxonomy" id="1802492"/>
    <lineage>
        <taxon>Bacteria</taxon>
        <taxon>Candidatus Woeseibacteriota</taxon>
    </lineage>
</organism>
<proteinExistence type="predicted"/>
<dbReference type="Proteomes" id="UP000178419">
    <property type="component" value="Unassembled WGS sequence"/>
</dbReference>
<gene>
    <name evidence="1" type="ORF">A2714_00415</name>
</gene>
<dbReference type="AlphaFoldDB" id="A0A1F7Y0Q8"/>
<evidence type="ECO:0000313" key="2">
    <source>
        <dbReference type="Proteomes" id="UP000178419"/>
    </source>
</evidence>
<protein>
    <submittedName>
        <fullName evidence="1">Uncharacterized protein</fullName>
    </submittedName>
</protein>
<comment type="caution">
    <text evidence="1">The sequence shown here is derived from an EMBL/GenBank/DDBJ whole genome shotgun (WGS) entry which is preliminary data.</text>
</comment>
<evidence type="ECO:0000313" key="1">
    <source>
        <dbReference type="EMBL" id="OGM20872.1"/>
    </source>
</evidence>
<reference evidence="1 2" key="1">
    <citation type="journal article" date="2016" name="Nat. Commun.">
        <title>Thousands of microbial genomes shed light on interconnected biogeochemical processes in an aquifer system.</title>
        <authorList>
            <person name="Anantharaman K."/>
            <person name="Brown C.T."/>
            <person name="Hug L.A."/>
            <person name="Sharon I."/>
            <person name="Castelle C.J."/>
            <person name="Probst A.J."/>
            <person name="Thomas B.C."/>
            <person name="Singh A."/>
            <person name="Wilkins M.J."/>
            <person name="Karaoz U."/>
            <person name="Brodie E.L."/>
            <person name="Williams K.H."/>
            <person name="Hubbard S.S."/>
            <person name="Banfield J.F."/>
        </authorList>
    </citation>
    <scope>NUCLEOTIDE SEQUENCE [LARGE SCALE GENOMIC DNA]</scope>
</reference>